<comment type="catalytic activity">
    <reaction evidence="8">
        <text>tRNA(Glu) + L-glutamate + ATP = L-glutamyl-tRNA(Glu) + AMP + diphosphate</text>
        <dbReference type="Rhea" id="RHEA:23540"/>
        <dbReference type="Rhea" id="RHEA-COMP:9663"/>
        <dbReference type="Rhea" id="RHEA-COMP:9680"/>
        <dbReference type="ChEBI" id="CHEBI:29985"/>
        <dbReference type="ChEBI" id="CHEBI:30616"/>
        <dbReference type="ChEBI" id="CHEBI:33019"/>
        <dbReference type="ChEBI" id="CHEBI:78442"/>
        <dbReference type="ChEBI" id="CHEBI:78520"/>
        <dbReference type="ChEBI" id="CHEBI:456215"/>
        <dbReference type="EC" id="6.1.1.17"/>
    </reaction>
</comment>
<dbReference type="InterPro" id="IPR049940">
    <property type="entry name" value="GluQ/Sye"/>
</dbReference>
<reference evidence="11 12" key="1">
    <citation type="submission" date="2016-10" db="EMBL/GenBank/DDBJ databases">
        <authorList>
            <person name="Varghese N."/>
            <person name="Submissions S."/>
        </authorList>
    </citation>
    <scope>NUCLEOTIDE SEQUENCE [LARGE SCALE GENOMIC DNA]</scope>
    <source>
        <strain evidence="11 12">WCC6</strain>
    </source>
</reference>
<dbReference type="Gene3D" id="1.10.8.70">
    <property type="entry name" value="Glutamate-tRNA synthetase, class I, anticodon-binding domain 1"/>
    <property type="match status" value="1"/>
</dbReference>
<evidence type="ECO:0000256" key="1">
    <source>
        <dbReference type="ARBA" id="ARBA00007894"/>
    </source>
</evidence>
<proteinExistence type="inferred from homology"/>
<dbReference type="PANTHER" id="PTHR43311">
    <property type="entry name" value="GLUTAMATE--TRNA LIGASE"/>
    <property type="match status" value="1"/>
</dbReference>
<dbReference type="Gene3D" id="1.10.10.350">
    <property type="match status" value="1"/>
</dbReference>
<dbReference type="InterPro" id="IPR001412">
    <property type="entry name" value="aa-tRNA-synth_I_CS"/>
</dbReference>
<dbReference type="Pfam" id="PF19269">
    <property type="entry name" value="Anticodon_2"/>
    <property type="match status" value="1"/>
</dbReference>
<dbReference type="GO" id="GO:0006424">
    <property type="term" value="P:glutamyl-tRNA aminoacylation"/>
    <property type="evidence" value="ECO:0007669"/>
    <property type="project" value="UniProtKB-UniRule"/>
</dbReference>
<organism evidence="11 12">
    <name type="scientific">Acidaminococcus fermentans</name>
    <dbReference type="NCBI Taxonomy" id="905"/>
    <lineage>
        <taxon>Bacteria</taxon>
        <taxon>Bacillati</taxon>
        <taxon>Bacillota</taxon>
        <taxon>Negativicutes</taxon>
        <taxon>Acidaminococcales</taxon>
        <taxon>Acidaminococcaceae</taxon>
        <taxon>Acidaminococcus</taxon>
    </lineage>
</organism>
<feature type="short sequence motif" description="'KMSKS' region" evidence="8">
    <location>
        <begin position="251"/>
        <end position="255"/>
    </location>
</feature>
<gene>
    <name evidence="8" type="primary">gltX</name>
    <name evidence="11" type="ORF">SAMN05216495_10959</name>
</gene>
<evidence type="ECO:0000256" key="6">
    <source>
        <dbReference type="ARBA" id="ARBA00022917"/>
    </source>
</evidence>
<evidence type="ECO:0000313" key="12">
    <source>
        <dbReference type="Proteomes" id="UP000182379"/>
    </source>
</evidence>
<dbReference type="PROSITE" id="PS00178">
    <property type="entry name" value="AA_TRNA_LIGASE_I"/>
    <property type="match status" value="1"/>
</dbReference>
<comment type="similarity">
    <text evidence="1 8">Belongs to the class-I aminoacyl-tRNA synthetase family. Glutamate--tRNA ligase type 1 subfamily.</text>
</comment>
<dbReference type="HAMAP" id="MF_00022">
    <property type="entry name" value="Glu_tRNA_synth_type1"/>
    <property type="match status" value="1"/>
</dbReference>
<dbReference type="EMBL" id="FNOP01000009">
    <property type="protein sequence ID" value="SDW94832.1"/>
    <property type="molecule type" value="Genomic_DNA"/>
</dbReference>
<evidence type="ECO:0000256" key="4">
    <source>
        <dbReference type="ARBA" id="ARBA00022741"/>
    </source>
</evidence>
<dbReference type="InterPro" id="IPR014729">
    <property type="entry name" value="Rossmann-like_a/b/a_fold"/>
</dbReference>
<dbReference type="RefSeq" id="WP_074706294.1">
    <property type="nucleotide sequence ID" value="NZ_CALAKB010000044.1"/>
</dbReference>
<dbReference type="InterPro" id="IPR000924">
    <property type="entry name" value="Glu/Gln-tRNA-synth"/>
</dbReference>
<evidence type="ECO:0000256" key="3">
    <source>
        <dbReference type="ARBA" id="ARBA00022598"/>
    </source>
</evidence>
<dbReference type="InterPro" id="IPR033910">
    <property type="entry name" value="GluRS_core"/>
</dbReference>
<protein>
    <recommendedName>
        <fullName evidence="8">Glutamate--tRNA ligase</fullName>
        <ecNumber evidence="8">6.1.1.17</ecNumber>
    </recommendedName>
    <alternativeName>
        <fullName evidence="8">Glutamyl-tRNA synthetase</fullName>
        <shortName evidence="8">GluRS</shortName>
    </alternativeName>
</protein>
<comment type="caution">
    <text evidence="8">Lacks conserved residue(s) required for the propagation of feature annotation.</text>
</comment>
<feature type="binding site" evidence="8">
    <location>
        <position position="254"/>
    </location>
    <ligand>
        <name>ATP</name>
        <dbReference type="ChEBI" id="CHEBI:30616"/>
    </ligand>
</feature>
<evidence type="ECO:0000313" key="11">
    <source>
        <dbReference type="EMBL" id="SDW94832.1"/>
    </source>
</evidence>
<dbReference type="CDD" id="cd00808">
    <property type="entry name" value="GluRS_core"/>
    <property type="match status" value="1"/>
</dbReference>
<comment type="caution">
    <text evidence="11">The sequence shown here is derived from an EMBL/GenBank/DDBJ whole genome shotgun (WGS) entry which is preliminary data.</text>
</comment>
<evidence type="ECO:0000256" key="5">
    <source>
        <dbReference type="ARBA" id="ARBA00022840"/>
    </source>
</evidence>
<accession>A0A1H2XPK3</accession>
<dbReference type="PANTHER" id="PTHR43311:SF2">
    <property type="entry name" value="GLUTAMATE--TRNA LIGASE, MITOCHONDRIAL-RELATED"/>
    <property type="match status" value="1"/>
</dbReference>
<name>A0A1H2XPK3_ACIFE</name>
<dbReference type="InterPro" id="IPR020752">
    <property type="entry name" value="Glu-tRNA-synth_I_codon-bd_sub1"/>
</dbReference>
<dbReference type="SUPFAM" id="SSF48163">
    <property type="entry name" value="An anticodon-binding domain of class I aminoacyl-tRNA synthetases"/>
    <property type="match status" value="1"/>
</dbReference>
<feature type="short sequence motif" description="'HIGH' region" evidence="8">
    <location>
        <begin position="10"/>
        <end position="20"/>
    </location>
</feature>
<dbReference type="FunFam" id="3.40.50.620:FF:000045">
    <property type="entry name" value="Glutamate--tRNA ligase, mitochondrial"/>
    <property type="match status" value="1"/>
</dbReference>
<dbReference type="NCBIfam" id="TIGR00464">
    <property type="entry name" value="gltX_bact"/>
    <property type="match status" value="1"/>
</dbReference>
<evidence type="ECO:0000256" key="7">
    <source>
        <dbReference type="ARBA" id="ARBA00023146"/>
    </source>
</evidence>
<keyword evidence="4 8" id="KW-0547">Nucleotide-binding</keyword>
<sequence>MSEVRVRFAPSPTGYLHIGGARTALFNWLFARSQGGKMILRIEDTDRDRLKEDSVSQIITSLKWLGLDWDEGPEVGGDHGPYYQSERLDLYRKYCQQLVDEGKAYYCFCSAADLEAQREEQRKKKQPFHYAGTCRNLDPSEAKKRVEAGEPHSIRIKLPHDGTITVHDMIHGDVTFNWNQFDDFVIMKTNGIPTYNFAVVVDDHLMGMTHVLRAEEHLTNTPKQLVIYEALGWKAPEFGHMPMILAPDRSKLSKRHGATSVEEFRDKGYLAEAIINYLTLLGWAPGNDEEIFTLEDTVKAFDFSKMSKKAAVYDVKKLTWLNGQYLSNLPLRKIADAAVPFFKKAGLIDDSYLPAHQEYFDHLVDVVRVRVKTLEELADGSSYFFHDFDSYDPKGAAKSFKPEAADLLQKAHDALAALPVFDLKTTEECYNKLAEELGLSLGKVIHPTRLALTGRTFSPGMFDVMVLLGREKTLERLEKAIAFIKAQG</sequence>
<keyword evidence="3 8" id="KW-0436">Ligase</keyword>
<feature type="domain" description="Glutamyl/glutaminyl-tRNA synthetase class Ib catalytic" evidence="9">
    <location>
        <begin position="3"/>
        <end position="320"/>
    </location>
</feature>
<keyword evidence="7 8" id="KW-0030">Aminoacyl-tRNA synthetase</keyword>
<evidence type="ECO:0000256" key="2">
    <source>
        <dbReference type="ARBA" id="ARBA00022490"/>
    </source>
</evidence>
<dbReference type="PRINTS" id="PR00987">
    <property type="entry name" value="TRNASYNTHGLU"/>
</dbReference>
<dbReference type="InterPro" id="IPR004527">
    <property type="entry name" value="Glu-tRNA-ligase_bac/mito"/>
</dbReference>
<dbReference type="GO" id="GO:0005524">
    <property type="term" value="F:ATP binding"/>
    <property type="evidence" value="ECO:0007669"/>
    <property type="project" value="UniProtKB-UniRule"/>
</dbReference>
<dbReference type="Pfam" id="PF00749">
    <property type="entry name" value="tRNA-synt_1c"/>
    <property type="match status" value="1"/>
</dbReference>
<dbReference type="GO" id="GO:0005829">
    <property type="term" value="C:cytosol"/>
    <property type="evidence" value="ECO:0007669"/>
    <property type="project" value="TreeGrafter"/>
</dbReference>
<dbReference type="SUPFAM" id="SSF52374">
    <property type="entry name" value="Nucleotidylyl transferase"/>
    <property type="match status" value="1"/>
</dbReference>
<dbReference type="Gene3D" id="3.40.50.620">
    <property type="entry name" value="HUPs"/>
    <property type="match status" value="1"/>
</dbReference>
<comment type="function">
    <text evidence="8">Catalyzes the attachment of glutamate to tRNA(Glu) in a two-step reaction: glutamate is first activated by ATP to form Glu-AMP and then transferred to the acceptor end of tRNA(Glu).</text>
</comment>
<keyword evidence="5 8" id="KW-0067">ATP-binding</keyword>
<dbReference type="InterPro" id="IPR020751">
    <property type="entry name" value="aa-tRNA-synth_I_codon-bd_sub2"/>
</dbReference>
<dbReference type="Proteomes" id="UP000182379">
    <property type="component" value="Unassembled WGS sequence"/>
</dbReference>
<keyword evidence="6 8" id="KW-0648">Protein biosynthesis</keyword>
<dbReference type="EC" id="6.1.1.17" evidence="8"/>
<evidence type="ECO:0000256" key="8">
    <source>
        <dbReference type="HAMAP-Rule" id="MF_00022"/>
    </source>
</evidence>
<dbReference type="InterPro" id="IPR045462">
    <property type="entry name" value="aa-tRNA-synth_I_cd-bd"/>
</dbReference>
<dbReference type="GO" id="GO:0000049">
    <property type="term" value="F:tRNA binding"/>
    <property type="evidence" value="ECO:0007669"/>
    <property type="project" value="InterPro"/>
</dbReference>
<dbReference type="GO" id="GO:0008270">
    <property type="term" value="F:zinc ion binding"/>
    <property type="evidence" value="ECO:0007669"/>
    <property type="project" value="InterPro"/>
</dbReference>
<evidence type="ECO:0000259" key="10">
    <source>
        <dbReference type="Pfam" id="PF19269"/>
    </source>
</evidence>
<comment type="subcellular location">
    <subcellularLocation>
        <location evidence="8">Cytoplasm</location>
    </subcellularLocation>
</comment>
<comment type="subunit">
    <text evidence="8">Monomer.</text>
</comment>
<dbReference type="AlphaFoldDB" id="A0A1H2XPK3"/>
<keyword evidence="2 8" id="KW-0963">Cytoplasm</keyword>
<feature type="domain" description="Aminoacyl-tRNA synthetase class I anticodon-binding" evidence="10">
    <location>
        <begin position="335"/>
        <end position="481"/>
    </location>
</feature>
<dbReference type="GO" id="GO:0004818">
    <property type="term" value="F:glutamate-tRNA ligase activity"/>
    <property type="evidence" value="ECO:0007669"/>
    <property type="project" value="UniProtKB-UniRule"/>
</dbReference>
<dbReference type="InterPro" id="IPR020058">
    <property type="entry name" value="Glu/Gln-tRNA-synth_Ib_cat-dom"/>
</dbReference>
<dbReference type="InterPro" id="IPR008925">
    <property type="entry name" value="aa_tRNA-synth_I_cd-bd_sf"/>
</dbReference>
<evidence type="ECO:0000259" key="9">
    <source>
        <dbReference type="Pfam" id="PF00749"/>
    </source>
</evidence>